<keyword evidence="10" id="KW-1185">Reference proteome</keyword>
<accession>A0ABZ2CJ90</accession>
<dbReference type="Pfam" id="PF04029">
    <property type="entry name" value="2-ph_phosp"/>
    <property type="match status" value="1"/>
</dbReference>
<reference evidence="9 10" key="1">
    <citation type="submission" date="2023-10" db="EMBL/GenBank/DDBJ databases">
        <title>Niallia locisalis sp.nov. isolated from a salt pond sample.</title>
        <authorList>
            <person name="Li X.-J."/>
            <person name="Dong L."/>
        </authorList>
    </citation>
    <scope>NUCLEOTIDE SEQUENCE [LARGE SCALE GENOMIC DNA]</scope>
    <source>
        <strain evidence="9 10">DSM 29761</strain>
    </source>
</reference>
<comment type="cofactor">
    <cofactor evidence="1">
        <name>Mg(2+)</name>
        <dbReference type="ChEBI" id="CHEBI:18420"/>
    </cofactor>
</comment>
<evidence type="ECO:0000313" key="9">
    <source>
        <dbReference type="EMBL" id="WVX83852.1"/>
    </source>
</evidence>
<keyword evidence="8" id="KW-1133">Transmembrane helix</keyword>
<evidence type="ECO:0000256" key="4">
    <source>
        <dbReference type="ARBA" id="ARBA00021948"/>
    </source>
</evidence>
<protein>
    <recommendedName>
        <fullName evidence="4">Probable 2-phosphosulfolactate phosphatase</fullName>
        <ecNumber evidence="3">3.1.3.71</ecNumber>
    </recommendedName>
</protein>
<dbReference type="Proteomes" id="UP001357223">
    <property type="component" value="Chromosome"/>
</dbReference>
<evidence type="ECO:0000313" key="10">
    <source>
        <dbReference type="Proteomes" id="UP001357223"/>
    </source>
</evidence>
<dbReference type="RefSeq" id="WP_338452724.1">
    <property type="nucleotide sequence ID" value="NZ_CP137640.1"/>
</dbReference>
<evidence type="ECO:0000256" key="5">
    <source>
        <dbReference type="ARBA" id="ARBA00022801"/>
    </source>
</evidence>
<comment type="similarity">
    <text evidence="2">Belongs to the ComB family.</text>
</comment>
<evidence type="ECO:0000256" key="2">
    <source>
        <dbReference type="ARBA" id="ARBA00009997"/>
    </source>
</evidence>
<dbReference type="PANTHER" id="PTHR37311">
    <property type="entry name" value="2-PHOSPHOSULFOLACTATE PHOSPHATASE-RELATED"/>
    <property type="match status" value="1"/>
</dbReference>
<evidence type="ECO:0000256" key="3">
    <source>
        <dbReference type="ARBA" id="ARBA00012953"/>
    </source>
</evidence>
<evidence type="ECO:0000256" key="8">
    <source>
        <dbReference type="SAM" id="Phobius"/>
    </source>
</evidence>
<sequence>MVKIHVLSQKEMIDPLKIKNCVAVVFDVLLATTTITTLFQHGAKKIIPVLNVEEALEVSQHLSENSYILCGEKKGFKVDQFLYPCPLELIKSNIFDKTIILSTTNGTVALNHSLSASFIYASCLLNNHYMAKHLLQNHADKTILIVCAGNHGNFSMEDFLGAGHLIRELYRYAGDEENIHLSDSGAAAYHFYKKFHEKQIMNFFLTSQTGKLLTSLGYRDSITHALQRDMYEVIPILRKEKNPYLENLQIAEKTPVH</sequence>
<evidence type="ECO:0000256" key="7">
    <source>
        <dbReference type="ARBA" id="ARBA00033711"/>
    </source>
</evidence>
<dbReference type="InterPro" id="IPR036702">
    <property type="entry name" value="ComB-like_sf"/>
</dbReference>
<keyword evidence="8" id="KW-0812">Transmembrane</keyword>
<name>A0ABZ2CJ90_9BACI</name>
<dbReference type="EC" id="3.1.3.71" evidence="3"/>
<comment type="catalytic activity">
    <reaction evidence="7">
        <text>(2R)-O-phospho-3-sulfolactate + H2O = (2R)-3-sulfolactate + phosphate</text>
        <dbReference type="Rhea" id="RHEA:23416"/>
        <dbReference type="ChEBI" id="CHEBI:15377"/>
        <dbReference type="ChEBI" id="CHEBI:15597"/>
        <dbReference type="ChEBI" id="CHEBI:43474"/>
        <dbReference type="ChEBI" id="CHEBI:58738"/>
        <dbReference type="EC" id="3.1.3.71"/>
    </reaction>
</comment>
<dbReference type="InterPro" id="IPR005238">
    <property type="entry name" value="ComB-like"/>
</dbReference>
<keyword evidence="5" id="KW-0378">Hydrolase</keyword>
<proteinExistence type="inferred from homology"/>
<feature type="transmembrane region" description="Helical" evidence="8">
    <location>
        <begin position="21"/>
        <end position="39"/>
    </location>
</feature>
<organism evidence="9 10">
    <name type="scientific">Niallia oryzisoli</name>
    <dbReference type="NCBI Taxonomy" id="1737571"/>
    <lineage>
        <taxon>Bacteria</taxon>
        <taxon>Bacillati</taxon>
        <taxon>Bacillota</taxon>
        <taxon>Bacilli</taxon>
        <taxon>Bacillales</taxon>
        <taxon>Bacillaceae</taxon>
        <taxon>Niallia</taxon>
    </lineage>
</organism>
<evidence type="ECO:0000256" key="6">
    <source>
        <dbReference type="ARBA" id="ARBA00022842"/>
    </source>
</evidence>
<dbReference type="Gene3D" id="3.90.1560.10">
    <property type="entry name" value="ComB-like"/>
    <property type="match status" value="1"/>
</dbReference>
<dbReference type="PANTHER" id="PTHR37311:SF1">
    <property type="entry name" value="2-PHOSPHOSULFOLACTATE PHOSPHATASE-RELATED"/>
    <property type="match status" value="1"/>
</dbReference>
<gene>
    <name evidence="9" type="ORF">R4Z09_13200</name>
</gene>
<dbReference type="EMBL" id="CP137640">
    <property type="protein sequence ID" value="WVX83852.1"/>
    <property type="molecule type" value="Genomic_DNA"/>
</dbReference>
<evidence type="ECO:0000256" key="1">
    <source>
        <dbReference type="ARBA" id="ARBA00001946"/>
    </source>
</evidence>
<keyword evidence="8" id="KW-0472">Membrane</keyword>
<dbReference type="SUPFAM" id="SSF142823">
    <property type="entry name" value="ComB-like"/>
    <property type="match status" value="1"/>
</dbReference>
<keyword evidence="6" id="KW-0460">Magnesium</keyword>